<evidence type="ECO:0000313" key="4">
    <source>
        <dbReference type="Proteomes" id="UP000297598"/>
    </source>
</evidence>
<sequence length="225" mass="26229">MIYLYEPFNHNIRETTIKDLATLIGISKFTLYQHLNKPSYYKKLGCFLLKEKPRITTKRKLNELLNPKDEVWKFNESYQLYVSNLGRFKNKNNKYKVAHDENGPLMIVHNKKSYKAADIVYQTFIGELEEGHHAYPKNSLSKDINAENLYATTFSDYCSTKRPLCNAKPVLLVDTNNQIVEEFTSTVEAQNALYINRTAIANRCNKRHVENGLTFMWAKDYEVIA</sequence>
<organism evidence="1 3">
    <name type="scientific">Staphylococcus petrasii</name>
    <dbReference type="NCBI Taxonomy" id="1276936"/>
    <lineage>
        <taxon>Bacteria</taxon>
        <taxon>Bacillati</taxon>
        <taxon>Bacillota</taxon>
        <taxon>Bacilli</taxon>
        <taxon>Bacillales</taxon>
        <taxon>Staphylococcaceae</taxon>
        <taxon>Staphylococcus</taxon>
    </lineage>
</organism>
<evidence type="ECO:0008006" key="5">
    <source>
        <dbReference type="Google" id="ProtNLM"/>
    </source>
</evidence>
<gene>
    <name evidence="2" type="ORF">BJR09_12090</name>
    <name evidence="1" type="ORF">NCTC13830_02036</name>
</gene>
<reference evidence="1 3" key="1">
    <citation type="submission" date="2018-06" db="EMBL/GenBank/DDBJ databases">
        <authorList>
            <consortium name="Pathogen Informatics"/>
            <person name="Doyle S."/>
        </authorList>
    </citation>
    <scope>NUCLEOTIDE SEQUENCE [LARGE SCALE GENOMIC DNA]</scope>
    <source>
        <strain evidence="1 3">NCTC13830</strain>
    </source>
</reference>
<evidence type="ECO:0000313" key="1">
    <source>
        <dbReference type="EMBL" id="SUM44628.1"/>
    </source>
</evidence>
<dbReference type="RefSeq" id="WP_103297507.1">
    <property type="nucleotide sequence ID" value="NZ_PPQT01000025.1"/>
</dbReference>
<evidence type="ECO:0000313" key="3">
    <source>
        <dbReference type="Proteomes" id="UP000254047"/>
    </source>
</evidence>
<reference evidence="2 4" key="2">
    <citation type="submission" date="2019-04" db="EMBL/GenBank/DDBJ databases">
        <title>Genomic characterization of Staphylococcus petrasii strains.</title>
        <authorList>
            <person name="Vrbovska V."/>
            <person name="Kovarovic V."/>
            <person name="Maslanova I."/>
            <person name="Indrakova A."/>
            <person name="Petras P."/>
            <person name="Sedo O."/>
            <person name="Svec P."/>
            <person name="Fisarova L."/>
            <person name="Sedlacek I."/>
            <person name="Doskar J."/>
            <person name="Pantucek R."/>
        </authorList>
    </citation>
    <scope>NUCLEOTIDE SEQUENCE [LARGE SCALE GENOMIC DNA]</scope>
    <source>
        <strain evidence="2 4">P5404</strain>
    </source>
</reference>
<dbReference type="SMART" id="SM00497">
    <property type="entry name" value="IENR1"/>
    <property type="match status" value="1"/>
</dbReference>
<evidence type="ECO:0000313" key="2">
    <source>
        <dbReference type="EMBL" id="TGE15107.1"/>
    </source>
</evidence>
<dbReference type="Proteomes" id="UP000297598">
    <property type="component" value="Unassembled WGS sequence"/>
</dbReference>
<accession>A0A380G319</accession>
<keyword evidence="4" id="KW-1185">Reference proteome</keyword>
<dbReference type="AlphaFoldDB" id="A0A380G319"/>
<protein>
    <recommendedName>
        <fullName evidence="5">HNH endonuclease</fullName>
    </recommendedName>
</protein>
<dbReference type="EMBL" id="SRLS01000027">
    <property type="protein sequence ID" value="TGE15107.1"/>
    <property type="molecule type" value="Genomic_DNA"/>
</dbReference>
<name>A0A380G319_9STAP</name>
<dbReference type="Gene3D" id="3.90.75.20">
    <property type="match status" value="1"/>
</dbReference>
<dbReference type="Proteomes" id="UP000254047">
    <property type="component" value="Unassembled WGS sequence"/>
</dbReference>
<dbReference type="InterPro" id="IPR044925">
    <property type="entry name" value="His-Me_finger_sf"/>
</dbReference>
<dbReference type="SUPFAM" id="SSF54060">
    <property type="entry name" value="His-Me finger endonucleases"/>
    <property type="match status" value="1"/>
</dbReference>
<dbReference type="InterPro" id="IPR003647">
    <property type="entry name" value="Intron_nuc_1_rpt"/>
</dbReference>
<dbReference type="OrthoDB" id="2406237at2"/>
<proteinExistence type="predicted"/>
<dbReference type="EMBL" id="UHDO01000001">
    <property type="protein sequence ID" value="SUM44628.1"/>
    <property type="molecule type" value="Genomic_DNA"/>
</dbReference>